<feature type="compositionally biased region" description="Polar residues" evidence="5">
    <location>
        <begin position="1"/>
        <end position="13"/>
    </location>
</feature>
<dbReference type="PhylomeDB" id="B8ME84"/>
<evidence type="ECO:0000313" key="7">
    <source>
        <dbReference type="EMBL" id="EED16511.1"/>
    </source>
</evidence>
<keyword evidence="3 6" id="KW-1133">Transmembrane helix</keyword>
<dbReference type="OrthoDB" id="3231000at2759"/>
<feature type="compositionally biased region" description="Low complexity" evidence="5">
    <location>
        <begin position="155"/>
        <end position="172"/>
    </location>
</feature>
<keyword evidence="4 6" id="KW-0472">Membrane</keyword>
<feature type="transmembrane region" description="Helical" evidence="6">
    <location>
        <begin position="543"/>
        <end position="564"/>
    </location>
</feature>
<dbReference type="GO" id="GO:0046873">
    <property type="term" value="F:metal ion transmembrane transporter activity"/>
    <property type="evidence" value="ECO:0007669"/>
    <property type="project" value="InterPro"/>
</dbReference>
<dbReference type="RefSeq" id="XP_002483745.1">
    <property type="nucleotide sequence ID" value="XM_002483700.1"/>
</dbReference>
<dbReference type="SUPFAM" id="SSF144083">
    <property type="entry name" value="Magnesium transport protein CorA, transmembrane region"/>
    <property type="match status" value="1"/>
</dbReference>
<feature type="transmembrane region" description="Helical" evidence="6">
    <location>
        <begin position="576"/>
        <end position="596"/>
    </location>
</feature>
<evidence type="ECO:0000256" key="4">
    <source>
        <dbReference type="ARBA" id="ARBA00023136"/>
    </source>
</evidence>
<dbReference type="STRING" id="441959.B8ME84"/>
<accession>B8ME84</accession>
<evidence type="ECO:0008006" key="9">
    <source>
        <dbReference type="Google" id="ProtNLM"/>
    </source>
</evidence>
<evidence type="ECO:0000256" key="2">
    <source>
        <dbReference type="ARBA" id="ARBA00022692"/>
    </source>
</evidence>
<dbReference type="OMA" id="DPFYALH"/>
<keyword evidence="2 6" id="KW-0812">Transmembrane</keyword>
<dbReference type="Gene3D" id="1.20.58.340">
    <property type="entry name" value="Magnesium transport protein CorA, transmembrane region"/>
    <property type="match status" value="1"/>
</dbReference>
<gene>
    <name evidence="7" type="ORF">TSTA_015950</name>
</gene>
<feature type="region of interest" description="Disordered" evidence="5">
    <location>
        <begin position="143"/>
        <end position="172"/>
    </location>
</feature>
<dbReference type="InterPro" id="IPR002523">
    <property type="entry name" value="MgTranspt_CorA/ZnTranspt_ZntB"/>
</dbReference>
<evidence type="ECO:0000256" key="1">
    <source>
        <dbReference type="ARBA" id="ARBA00004141"/>
    </source>
</evidence>
<dbReference type="EMBL" id="EQ962656">
    <property type="protein sequence ID" value="EED16511.1"/>
    <property type="molecule type" value="Genomic_DNA"/>
</dbReference>
<dbReference type="eggNOG" id="ENOG502SJAG">
    <property type="taxonomic scope" value="Eukaryota"/>
</dbReference>
<dbReference type="AlphaFoldDB" id="B8ME84"/>
<evidence type="ECO:0000313" key="8">
    <source>
        <dbReference type="Proteomes" id="UP000001745"/>
    </source>
</evidence>
<feature type="region of interest" description="Disordered" evidence="5">
    <location>
        <begin position="1"/>
        <end position="27"/>
    </location>
</feature>
<reference evidence="8" key="1">
    <citation type="journal article" date="2015" name="Genome Announc.">
        <title>Genome sequence of the AIDS-associated pathogen Penicillium marneffei (ATCC18224) and its near taxonomic relative Talaromyces stipitatus (ATCC10500).</title>
        <authorList>
            <person name="Nierman W.C."/>
            <person name="Fedorova-Abrams N.D."/>
            <person name="Andrianopoulos A."/>
        </authorList>
    </citation>
    <scope>NUCLEOTIDE SEQUENCE [LARGE SCALE GENOMIC DNA]</scope>
    <source>
        <strain evidence="8">ATCC 10500 / CBS 375.48 / QM 6759 / NRRL 1006</strain>
    </source>
</reference>
<sequence length="620" mass="70443">MSSPPSEDFNNNFRPPAVAPSVSGQTITSQSGIIPELTPQEYREAISFHAKQTTRQSAYPGQNFEDLDLFLERGLISRATPTCLSSHINSRGNISASRSPSVNTLASPSPVTLYTLQHSSEHRTANGANVYRKVEHLDTASQLSQHLQSTPAFPRTNSATSRRCSTTNNSNNNQNKSHVLFLAGYPTPEWLTTIGSLIQVDPQHYERHLSFLSRQPYYTVPSLPSTEQNIIFLRFITIGRRYSKGNAQEHIDRLREHGTTEMERYRHHLKLNREENVKPGDSIVRRYYVLDDEHFVIEQDISVSLNFTSKQWVALVLFDSGNDLLESIRGPWLDEDDHVDPPGTRCKTNFLPTIRHRAKLALKSKKYIFPHEEQGKSGEAPQVASLLRRDYGKSLDWATMKLDPFYALHELFEYSAASELQFLNLVENKLASETNYEALLATETVSLSNLLYTLEILQAHSRRLAETIEKIKCRGSAQWPHTPENTELEKKAREAADVLLRDFKFLQAKAHNLAQRCERSMTVIMNNANIAESKRAIEQAKRVGKLTMLAFFYVPLSFTASFFGMNFEQFATGPYLGIWVWFVVTVPVMLLSIAFYHWDMSKALRYGAEILSKAKRGIHG</sequence>
<evidence type="ECO:0000256" key="6">
    <source>
        <dbReference type="SAM" id="Phobius"/>
    </source>
</evidence>
<dbReference type="VEuPathDB" id="FungiDB:TSTA_015950"/>
<dbReference type="Proteomes" id="UP000001745">
    <property type="component" value="Unassembled WGS sequence"/>
</dbReference>
<dbReference type="GO" id="GO:0016020">
    <property type="term" value="C:membrane"/>
    <property type="evidence" value="ECO:0007669"/>
    <property type="project" value="UniProtKB-SubCell"/>
</dbReference>
<evidence type="ECO:0000256" key="3">
    <source>
        <dbReference type="ARBA" id="ARBA00022989"/>
    </source>
</evidence>
<dbReference type="InParanoid" id="B8ME84"/>
<keyword evidence="8" id="KW-1185">Reference proteome</keyword>
<protein>
    <recommendedName>
        <fullName evidence="9">CorA family metal ion transporter</fullName>
    </recommendedName>
</protein>
<name>B8ME84_TALSN</name>
<proteinExistence type="predicted"/>
<dbReference type="InterPro" id="IPR045863">
    <property type="entry name" value="CorA_TM1_TM2"/>
</dbReference>
<dbReference type="Pfam" id="PF01544">
    <property type="entry name" value="CorA"/>
    <property type="match status" value="1"/>
</dbReference>
<comment type="subcellular location">
    <subcellularLocation>
        <location evidence="1">Membrane</location>
        <topology evidence="1">Multi-pass membrane protein</topology>
    </subcellularLocation>
</comment>
<organism evidence="7 8">
    <name type="scientific">Talaromyces stipitatus (strain ATCC 10500 / CBS 375.48 / QM 6759 / NRRL 1006)</name>
    <name type="common">Penicillium stipitatum</name>
    <dbReference type="NCBI Taxonomy" id="441959"/>
    <lineage>
        <taxon>Eukaryota</taxon>
        <taxon>Fungi</taxon>
        <taxon>Dikarya</taxon>
        <taxon>Ascomycota</taxon>
        <taxon>Pezizomycotina</taxon>
        <taxon>Eurotiomycetes</taxon>
        <taxon>Eurotiomycetidae</taxon>
        <taxon>Eurotiales</taxon>
        <taxon>Trichocomaceae</taxon>
        <taxon>Talaromyces</taxon>
        <taxon>Talaromyces sect. Talaromyces</taxon>
    </lineage>
</organism>
<evidence type="ECO:0000256" key="5">
    <source>
        <dbReference type="SAM" id="MobiDB-lite"/>
    </source>
</evidence>
<dbReference type="HOGENOM" id="CLU_023638_0_0_1"/>
<dbReference type="GeneID" id="8106368"/>